<evidence type="ECO:0000256" key="1">
    <source>
        <dbReference type="ARBA" id="ARBA00004141"/>
    </source>
</evidence>
<organism evidence="9 10">
    <name type="scientific">Candidatus Accumulibacter adjunctus</name>
    <dbReference type="NCBI Taxonomy" id="1454001"/>
    <lineage>
        <taxon>Bacteria</taxon>
        <taxon>Pseudomonadati</taxon>
        <taxon>Pseudomonadota</taxon>
        <taxon>Betaproteobacteria</taxon>
        <taxon>Candidatus Accumulibacter</taxon>
    </lineage>
</organism>
<dbReference type="Pfam" id="PF13727">
    <property type="entry name" value="CoA_binding_3"/>
    <property type="match status" value="1"/>
</dbReference>
<keyword evidence="4 7" id="KW-0812">Transmembrane</keyword>
<evidence type="ECO:0000256" key="4">
    <source>
        <dbReference type="ARBA" id="ARBA00022692"/>
    </source>
</evidence>
<feature type="domain" description="Bacterial sugar transferase" evidence="8">
    <location>
        <begin position="272"/>
        <end position="456"/>
    </location>
</feature>
<dbReference type="STRING" id="1454001.AW08_00820"/>
<dbReference type="Proteomes" id="UP000020218">
    <property type="component" value="Unassembled WGS sequence"/>
</dbReference>
<dbReference type="EMBL" id="JFAX01000003">
    <property type="protein sequence ID" value="EXI68994.1"/>
    <property type="molecule type" value="Genomic_DNA"/>
</dbReference>
<evidence type="ECO:0000256" key="2">
    <source>
        <dbReference type="ARBA" id="ARBA00006464"/>
    </source>
</evidence>
<dbReference type="PATRIC" id="fig|1454001.3.peg.765"/>
<dbReference type="NCBIfam" id="TIGR03025">
    <property type="entry name" value="EPS_sugtrans"/>
    <property type="match status" value="1"/>
</dbReference>
<dbReference type="InterPro" id="IPR003362">
    <property type="entry name" value="Bact_transf"/>
</dbReference>
<dbReference type="GO" id="GO:0009242">
    <property type="term" value="P:colanic acid biosynthetic process"/>
    <property type="evidence" value="ECO:0007669"/>
    <property type="project" value="TreeGrafter"/>
</dbReference>
<accession>A0A011PRP4</accession>
<feature type="transmembrane region" description="Helical" evidence="7">
    <location>
        <begin position="20"/>
        <end position="40"/>
    </location>
</feature>
<dbReference type="NCBIfam" id="TIGR03023">
    <property type="entry name" value="WcaJ_sugtrans"/>
    <property type="match status" value="1"/>
</dbReference>
<protein>
    <submittedName>
        <fullName evidence="9">UDP-glucose:undecaprenyl-phosphate glucose-1-phosphate transferase</fullName>
        <ecNumber evidence="9">2.7.8.31</ecNumber>
    </submittedName>
</protein>
<sequence>MARNRPFFGVNRVGGSLFQFFESMVDPTAQIVALVMLMSWSGDDAYNHYLVLGVLLFALSFPGRSLIQLRLRHVVREVFLNWFASASLLVFFGWATSLYKIFPREVLLGLLWLTPLLQLIGHLLLRQLMPLLLRAGGPPRRGVIVGCNGLGKHLAAQIAAHPMLGIRLDGYFDDREVERLDIAADQLKGRLADVAEYAKKEAVDVIYLALPMATQPRILALLDALRDTTASLYFVPDVFVTDLIQARMDAIGRVPVMVVRDTPFAGLNGIVKRCSDIIISSLILILISPILLLVALLVKLDSAGPIIFRQRRYGLDGKEIIVYKFRSMSVCEDGPLVAQACRGDSRVTRAGAILRRTSLDELPQFFNVLQGRMSIVGPRPHAVAHNETYRKLIKGYMVRHKVKPGITGWAQVNGYRGETQTLDKMEGRVLYDLEYLRNWSLKLDLYIIFRTITLVFRDAGAY</sequence>
<evidence type="ECO:0000259" key="8">
    <source>
        <dbReference type="Pfam" id="PF02397"/>
    </source>
</evidence>
<comment type="similarity">
    <text evidence="2">Belongs to the bacterial sugar transferase family.</text>
</comment>
<keyword evidence="6 7" id="KW-0472">Membrane</keyword>
<feature type="transmembrane region" description="Helical" evidence="7">
    <location>
        <begin position="79"/>
        <end position="101"/>
    </location>
</feature>
<dbReference type="PANTHER" id="PTHR30576:SF21">
    <property type="entry name" value="UDP-GLUCOSE:UNDECAPRENYL-PHOSPHATE GLUCOSE-1-PHOSPHATE TRANSFERASE"/>
    <property type="match status" value="1"/>
</dbReference>
<dbReference type="InterPro" id="IPR017475">
    <property type="entry name" value="EPS_sugar_tfrase"/>
</dbReference>
<keyword evidence="5 7" id="KW-1133">Transmembrane helix</keyword>
<dbReference type="InterPro" id="IPR017473">
    <property type="entry name" value="Undecaprenyl-P_gluc_Ptfrase"/>
</dbReference>
<keyword evidence="3 9" id="KW-0808">Transferase</keyword>
<dbReference type="PANTHER" id="PTHR30576">
    <property type="entry name" value="COLANIC BIOSYNTHESIS UDP-GLUCOSE LIPID CARRIER TRANSFERASE"/>
    <property type="match status" value="1"/>
</dbReference>
<dbReference type="Gene3D" id="3.40.50.720">
    <property type="entry name" value="NAD(P)-binding Rossmann-like Domain"/>
    <property type="match status" value="1"/>
</dbReference>
<evidence type="ECO:0000256" key="3">
    <source>
        <dbReference type="ARBA" id="ARBA00022679"/>
    </source>
</evidence>
<name>A0A011PRP4_9PROT</name>
<keyword evidence="10" id="KW-1185">Reference proteome</keyword>
<evidence type="ECO:0000256" key="6">
    <source>
        <dbReference type="ARBA" id="ARBA00023136"/>
    </source>
</evidence>
<dbReference type="SUPFAM" id="SSF51735">
    <property type="entry name" value="NAD(P)-binding Rossmann-fold domains"/>
    <property type="match status" value="1"/>
</dbReference>
<proteinExistence type="inferred from homology"/>
<dbReference type="GO" id="GO:0016020">
    <property type="term" value="C:membrane"/>
    <property type="evidence" value="ECO:0007669"/>
    <property type="project" value="UniProtKB-SubCell"/>
</dbReference>
<dbReference type="Pfam" id="PF02397">
    <property type="entry name" value="Bac_transf"/>
    <property type="match status" value="1"/>
</dbReference>
<comment type="subcellular location">
    <subcellularLocation>
        <location evidence="1">Membrane</location>
        <topology evidence="1">Multi-pass membrane protein</topology>
    </subcellularLocation>
</comment>
<dbReference type="GO" id="GO:0089702">
    <property type="term" value="F:undecaprenyl-phosphate glucose phosphotransferase activity"/>
    <property type="evidence" value="ECO:0007669"/>
    <property type="project" value="UniProtKB-EC"/>
</dbReference>
<feature type="transmembrane region" description="Helical" evidence="7">
    <location>
        <begin position="277"/>
        <end position="298"/>
    </location>
</feature>
<reference evidence="9" key="1">
    <citation type="submission" date="2014-02" db="EMBL/GenBank/DDBJ databases">
        <title>Expanding our view of genomic diversity in Candidatus Accumulibacter clades.</title>
        <authorList>
            <person name="Skennerton C.T."/>
            <person name="Barr J.J."/>
            <person name="Slater F.R."/>
            <person name="Bond P.L."/>
            <person name="Tyson G.W."/>
        </authorList>
    </citation>
    <scope>NUCLEOTIDE SEQUENCE [LARGE SCALE GENOMIC DNA]</scope>
</reference>
<dbReference type="EC" id="2.7.8.31" evidence="9"/>
<dbReference type="InterPro" id="IPR036291">
    <property type="entry name" value="NAD(P)-bd_dom_sf"/>
</dbReference>
<feature type="transmembrane region" description="Helical" evidence="7">
    <location>
        <begin position="107"/>
        <end position="125"/>
    </location>
</feature>
<evidence type="ECO:0000256" key="7">
    <source>
        <dbReference type="SAM" id="Phobius"/>
    </source>
</evidence>
<gene>
    <name evidence="9" type="primary">wcaJ_2</name>
    <name evidence="9" type="ORF">AW08_00820</name>
</gene>
<comment type="caution">
    <text evidence="9">The sequence shown here is derived from an EMBL/GenBank/DDBJ whole genome shotgun (WGS) entry which is preliminary data.</text>
</comment>
<evidence type="ECO:0000313" key="10">
    <source>
        <dbReference type="Proteomes" id="UP000020218"/>
    </source>
</evidence>
<evidence type="ECO:0000313" key="9">
    <source>
        <dbReference type="EMBL" id="EXI68994.1"/>
    </source>
</evidence>
<evidence type="ECO:0000256" key="5">
    <source>
        <dbReference type="ARBA" id="ARBA00022989"/>
    </source>
</evidence>
<dbReference type="AlphaFoldDB" id="A0A011PRP4"/>
<feature type="transmembrane region" description="Helical" evidence="7">
    <location>
        <begin position="46"/>
        <end position="67"/>
    </location>
</feature>